<reference evidence="2 3" key="1">
    <citation type="submission" date="2020-08" db="EMBL/GenBank/DDBJ databases">
        <title>Genome sequence of Phycicoccus endophyticus JCM 31784T.</title>
        <authorList>
            <person name="Hyun D.-W."/>
            <person name="Bae J.-W."/>
        </authorList>
    </citation>
    <scope>NUCLEOTIDE SEQUENCE [LARGE SCALE GENOMIC DNA]</scope>
    <source>
        <strain evidence="2 3">JCM 31784</strain>
    </source>
</reference>
<feature type="transmembrane region" description="Helical" evidence="1">
    <location>
        <begin position="65"/>
        <end position="85"/>
    </location>
</feature>
<protein>
    <submittedName>
        <fullName evidence="2">Uncharacterized protein</fullName>
    </submittedName>
</protein>
<sequence length="149" mass="14774">MTHPAPGLDLGAPPRVEALSALPGAGRRATPTWTPARLLALALLAPLLTWGLADALPPAFAPSVAGWGLLAVAGLASAATLATYLPRSWPPRLHRPGAPCAAGGLVLLVVAWLTAGVSVSTAALAPVALLALGALGQRLLTAGACAPPR</sequence>
<keyword evidence="1" id="KW-1133">Transmembrane helix</keyword>
<dbReference type="AlphaFoldDB" id="A0A7G9R176"/>
<feature type="transmembrane region" description="Helical" evidence="1">
    <location>
        <begin position="36"/>
        <end position="53"/>
    </location>
</feature>
<name>A0A7G9R176_9MICO</name>
<evidence type="ECO:0000313" key="2">
    <source>
        <dbReference type="EMBL" id="QNN49351.1"/>
    </source>
</evidence>
<keyword evidence="3" id="KW-1185">Reference proteome</keyword>
<dbReference type="EMBL" id="CP060712">
    <property type="protein sequence ID" value="QNN49351.1"/>
    <property type="molecule type" value="Genomic_DNA"/>
</dbReference>
<evidence type="ECO:0000256" key="1">
    <source>
        <dbReference type="SAM" id="Phobius"/>
    </source>
</evidence>
<keyword evidence="1" id="KW-0472">Membrane</keyword>
<gene>
    <name evidence="2" type="ORF">H9L10_14290</name>
</gene>
<accession>A0A7G9R176</accession>
<evidence type="ECO:0000313" key="3">
    <source>
        <dbReference type="Proteomes" id="UP000515976"/>
    </source>
</evidence>
<proteinExistence type="predicted"/>
<keyword evidence="1" id="KW-0812">Transmembrane</keyword>
<dbReference type="KEGG" id="pei:H9L10_14290"/>
<dbReference type="Proteomes" id="UP000515976">
    <property type="component" value="Chromosome"/>
</dbReference>
<organism evidence="2 3">
    <name type="scientific">Phycicoccus endophyticus</name>
    <dbReference type="NCBI Taxonomy" id="1690220"/>
    <lineage>
        <taxon>Bacteria</taxon>
        <taxon>Bacillati</taxon>
        <taxon>Actinomycetota</taxon>
        <taxon>Actinomycetes</taxon>
        <taxon>Micrococcales</taxon>
        <taxon>Intrasporangiaceae</taxon>
        <taxon>Phycicoccus</taxon>
    </lineage>
</organism>
<dbReference type="RefSeq" id="WP_166104069.1">
    <property type="nucleotide sequence ID" value="NZ_BMMY01000013.1"/>
</dbReference>